<protein>
    <submittedName>
        <fullName evidence="1">Uncharacterized protein</fullName>
    </submittedName>
</protein>
<reference evidence="1" key="1">
    <citation type="submission" date="2021-10" db="EMBL/GenBank/DDBJ databases">
        <title>Tropical sea cucumber genome reveals ecological adaptation and Cuvierian tubules defense mechanism.</title>
        <authorList>
            <person name="Chen T."/>
        </authorList>
    </citation>
    <scope>NUCLEOTIDE SEQUENCE</scope>
    <source>
        <strain evidence="1">Nanhai2018</strain>
        <tissue evidence="1">Muscle</tissue>
    </source>
</reference>
<organism evidence="1 2">
    <name type="scientific">Holothuria leucospilota</name>
    <name type="common">Black long sea cucumber</name>
    <name type="synonym">Mertensiothuria leucospilota</name>
    <dbReference type="NCBI Taxonomy" id="206669"/>
    <lineage>
        <taxon>Eukaryota</taxon>
        <taxon>Metazoa</taxon>
        <taxon>Echinodermata</taxon>
        <taxon>Eleutherozoa</taxon>
        <taxon>Echinozoa</taxon>
        <taxon>Holothuroidea</taxon>
        <taxon>Aspidochirotacea</taxon>
        <taxon>Aspidochirotida</taxon>
        <taxon>Holothuriidae</taxon>
        <taxon>Holothuria</taxon>
    </lineage>
</organism>
<accession>A0A9Q1HL05</accession>
<comment type="caution">
    <text evidence="1">The sequence shown here is derived from an EMBL/GenBank/DDBJ whole genome shotgun (WGS) entry which is preliminary data.</text>
</comment>
<dbReference type="AlphaFoldDB" id="A0A9Q1HL05"/>
<gene>
    <name evidence="1" type="ORF">HOLleu_02667</name>
</gene>
<sequence length="53" mass="6082">MPTQHTVQRTCKFITIKPVTTQEESVSIFFSVEVIRGNGKVLEGRRRAGYDNR</sequence>
<keyword evidence="2" id="KW-1185">Reference proteome</keyword>
<proteinExistence type="predicted"/>
<evidence type="ECO:0000313" key="2">
    <source>
        <dbReference type="Proteomes" id="UP001152320"/>
    </source>
</evidence>
<name>A0A9Q1HL05_HOLLE</name>
<dbReference type="EMBL" id="JAIZAY010000001">
    <property type="protein sequence ID" value="KAJ8049770.1"/>
    <property type="molecule type" value="Genomic_DNA"/>
</dbReference>
<dbReference type="Proteomes" id="UP001152320">
    <property type="component" value="Chromosome 1"/>
</dbReference>
<evidence type="ECO:0000313" key="1">
    <source>
        <dbReference type="EMBL" id="KAJ8049770.1"/>
    </source>
</evidence>